<dbReference type="Gene3D" id="3.40.50.720">
    <property type="entry name" value="NAD(P)-binding Rossmann-like Domain"/>
    <property type="match status" value="1"/>
</dbReference>
<dbReference type="RefSeq" id="WP_193799502.1">
    <property type="nucleotide sequence ID" value="NZ_JADEWC010000002.1"/>
</dbReference>
<gene>
    <name evidence="4" type="ORF">IQ215_01215</name>
</gene>
<dbReference type="InterPro" id="IPR036291">
    <property type="entry name" value="NAD(P)-bd_dom_sf"/>
</dbReference>
<accession>A0ABR9V099</accession>
<proteinExistence type="inferred from homology"/>
<sequence length="242" mass="25816">MENSPNQKRAIITGASSGIGKAVAIKFAQAGIDLCLIARSAQKLDEVAKIATDYGVQVKTHPFDLEEVSQVQGAIAHIVEQWGGIDILVNNAGIAYTNLLRETPLKDWQKVINLNLTSVFQCIMGVLPTMREQQQGTIINVASIAASSPFPQWGTYAVSKAAIVTLSQSLAMEERSNGIRVTTVSPGAVNTPIWDTDTVNADLNRSAMLTPEIVAETILHAALLPQSSVIENLTVTPSLGAL</sequence>
<dbReference type="PANTHER" id="PTHR44196">
    <property type="entry name" value="DEHYDROGENASE/REDUCTASE SDR FAMILY MEMBER 7B"/>
    <property type="match status" value="1"/>
</dbReference>
<comment type="caution">
    <text evidence="4">The sequence shown here is derived from an EMBL/GenBank/DDBJ whole genome shotgun (WGS) entry which is preliminary data.</text>
</comment>
<dbReference type="NCBIfam" id="NF005672">
    <property type="entry name" value="PRK07454.1"/>
    <property type="match status" value="1"/>
</dbReference>
<keyword evidence="2" id="KW-0560">Oxidoreductase</keyword>
<dbReference type="PROSITE" id="PS00061">
    <property type="entry name" value="ADH_SHORT"/>
    <property type="match status" value="1"/>
</dbReference>
<dbReference type="PANTHER" id="PTHR44196:SF1">
    <property type="entry name" value="DEHYDROGENASE_REDUCTASE SDR FAMILY MEMBER 7B"/>
    <property type="match status" value="1"/>
</dbReference>
<evidence type="ECO:0000256" key="3">
    <source>
        <dbReference type="RuleBase" id="RU000363"/>
    </source>
</evidence>
<dbReference type="Proteomes" id="UP000654604">
    <property type="component" value="Unassembled WGS sequence"/>
</dbReference>
<dbReference type="InterPro" id="IPR020904">
    <property type="entry name" value="Sc_DH/Rdtase_CS"/>
</dbReference>
<reference evidence="4 5" key="1">
    <citation type="submission" date="2020-10" db="EMBL/GenBank/DDBJ databases">
        <authorList>
            <person name="Castelo-Branco R."/>
            <person name="Eusebio N."/>
            <person name="Adriana R."/>
            <person name="Vieira A."/>
            <person name="Brugerolle De Fraissinette N."/>
            <person name="Rezende De Castro R."/>
            <person name="Schneider M.P."/>
            <person name="Vasconcelos V."/>
            <person name="Leao P.N."/>
        </authorList>
    </citation>
    <scope>NUCLEOTIDE SEQUENCE [LARGE SCALE GENOMIC DNA]</scope>
    <source>
        <strain evidence="4 5">LEGE 03274</strain>
    </source>
</reference>
<comment type="similarity">
    <text evidence="1 3">Belongs to the short-chain dehydrogenases/reductases (SDR) family.</text>
</comment>
<dbReference type="PIRSF" id="PIRSF000126">
    <property type="entry name" value="11-beta-HSD1"/>
    <property type="match status" value="1"/>
</dbReference>
<name>A0ABR9V099_9CHRO</name>
<dbReference type="EMBL" id="JADEWC010000002">
    <property type="protein sequence ID" value="MBE9221305.1"/>
    <property type="molecule type" value="Genomic_DNA"/>
</dbReference>
<dbReference type="InterPro" id="IPR002347">
    <property type="entry name" value="SDR_fam"/>
</dbReference>
<evidence type="ECO:0000256" key="2">
    <source>
        <dbReference type="ARBA" id="ARBA00023002"/>
    </source>
</evidence>
<protein>
    <submittedName>
        <fullName evidence="4">SDR family oxidoreductase</fullName>
    </submittedName>
</protein>
<dbReference type="Pfam" id="PF00106">
    <property type="entry name" value="adh_short"/>
    <property type="match status" value="1"/>
</dbReference>
<dbReference type="SUPFAM" id="SSF51735">
    <property type="entry name" value="NAD(P)-binding Rossmann-fold domains"/>
    <property type="match status" value="1"/>
</dbReference>
<organism evidence="4 5">
    <name type="scientific">Cyanobacterium stanieri LEGE 03274</name>
    <dbReference type="NCBI Taxonomy" id="1828756"/>
    <lineage>
        <taxon>Bacteria</taxon>
        <taxon>Bacillati</taxon>
        <taxon>Cyanobacteriota</taxon>
        <taxon>Cyanophyceae</taxon>
        <taxon>Oscillatoriophycideae</taxon>
        <taxon>Chroococcales</taxon>
        <taxon>Geminocystaceae</taxon>
        <taxon>Cyanobacterium</taxon>
    </lineage>
</organism>
<evidence type="ECO:0000313" key="4">
    <source>
        <dbReference type="EMBL" id="MBE9221305.1"/>
    </source>
</evidence>
<evidence type="ECO:0000313" key="5">
    <source>
        <dbReference type="Proteomes" id="UP000654604"/>
    </source>
</evidence>
<dbReference type="PRINTS" id="PR00081">
    <property type="entry name" value="GDHRDH"/>
</dbReference>
<dbReference type="PRINTS" id="PR00080">
    <property type="entry name" value="SDRFAMILY"/>
</dbReference>
<evidence type="ECO:0000256" key="1">
    <source>
        <dbReference type="ARBA" id="ARBA00006484"/>
    </source>
</evidence>
<keyword evidence="5" id="KW-1185">Reference proteome</keyword>
<dbReference type="CDD" id="cd05233">
    <property type="entry name" value="SDR_c"/>
    <property type="match status" value="1"/>
</dbReference>